<evidence type="ECO:0000313" key="9">
    <source>
        <dbReference type="Proteomes" id="UP001386437"/>
    </source>
</evidence>
<dbReference type="InterPro" id="IPR000172">
    <property type="entry name" value="GMC_OxRdtase_N"/>
</dbReference>
<dbReference type="PROSITE" id="PS00624">
    <property type="entry name" value="GMC_OXRED_2"/>
    <property type="match status" value="1"/>
</dbReference>
<feature type="domain" description="Glucose-methanol-choline oxidoreductase N-terminal" evidence="7">
    <location>
        <begin position="247"/>
        <end position="261"/>
    </location>
</feature>
<dbReference type="InterPro" id="IPR036188">
    <property type="entry name" value="FAD/NAD-bd_sf"/>
</dbReference>
<sequence length="382" mass="41190">MSYDVVIVGGGSAGCVLANRLTECGVLNVLLLEAGPDYTSQTMPRDIRDSAFSPSSHDWGYASQPDALGISVAIPRGKVIGGSSSVNYCFAMRARPQDHNNWQSLGNEGWSYADVLPFYRRMERYAYGEDCWHGRSGPYKLDCFNWDQLEPTAAAAALASDALGYARVRDVNAPGEPGFARAPLSAVDGIRQSTAVTYLEDARERKNLTVRGGVEVDCVLFDSDRAIGVRLVSGEIIDATNVILSAGTYNSPAILMRSGVGPEAHLSELGIDVVKVNPGVGQNLTEHPVMWNIYAAKPPGRDVSAMFQTVLSVKSDDDLVDYDLHVLPTAAVPTELMPRTFIPPSMEHPTGWDFVFFCFVYAAEVARIGASCVAESEGGPVD</sequence>
<keyword evidence="3 5" id="KW-0285">Flavoprotein</keyword>
<dbReference type="InterPro" id="IPR012132">
    <property type="entry name" value="GMC_OxRdtase"/>
</dbReference>
<name>A0ABU8J2C0_9BURK</name>
<evidence type="ECO:0000256" key="2">
    <source>
        <dbReference type="ARBA" id="ARBA00010790"/>
    </source>
</evidence>
<dbReference type="RefSeq" id="WP_336601731.1">
    <property type="nucleotide sequence ID" value="NZ_JACFYJ010000095.1"/>
</dbReference>
<accession>A0ABU8J2C0</accession>
<dbReference type="EMBL" id="JACFYJ010000095">
    <property type="protein sequence ID" value="MEI6002088.1"/>
    <property type="molecule type" value="Genomic_DNA"/>
</dbReference>
<dbReference type="PROSITE" id="PS00623">
    <property type="entry name" value="GMC_OXRED_1"/>
    <property type="match status" value="1"/>
</dbReference>
<evidence type="ECO:0000313" key="8">
    <source>
        <dbReference type="EMBL" id="MEI6002088.1"/>
    </source>
</evidence>
<evidence type="ECO:0000256" key="4">
    <source>
        <dbReference type="ARBA" id="ARBA00022827"/>
    </source>
</evidence>
<dbReference type="Gene3D" id="3.50.50.60">
    <property type="entry name" value="FAD/NAD(P)-binding domain"/>
    <property type="match status" value="1"/>
</dbReference>
<dbReference type="PANTHER" id="PTHR11552:SF147">
    <property type="entry name" value="CHOLINE DEHYDROGENASE, MITOCHONDRIAL"/>
    <property type="match status" value="1"/>
</dbReference>
<keyword evidence="4 5" id="KW-0274">FAD</keyword>
<dbReference type="PANTHER" id="PTHR11552">
    <property type="entry name" value="GLUCOSE-METHANOL-CHOLINE GMC OXIDOREDUCTASE"/>
    <property type="match status" value="1"/>
</dbReference>
<gene>
    <name evidence="8" type="ORF">H3V53_34650</name>
</gene>
<keyword evidence="9" id="KW-1185">Reference proteome</keyword>
<dbReference type="SUPFAM" id="SSF51905">
    <property type="entry name" value="FAD/NAD(P)-binding domain"/>
    <property type="match status" value="1"/>
</dbReference>
<feature type="domain" description="Glucose-methanol-choline oxidoreductase N-terminal" evidence="6">
    <location>
        <begin position="77"/>
        <end position="100"/>
    </location>
</feature>
<reference evidence="8 9" key="1">
    <citation type="journal article" date="2022" name="Arch. Microbiol.">
        <title>Paraburkholderia bengalensis sp. nov. isolated from roots of Oryza sativa, IR64.</title>
        <authorList>
            <person name="Nag P."/>
            <person name="Mondal N."/>
            <person name="Sarkar J."/>
            <person name="Das S."/>
        </authorList>
    </citation>
    <scope>NUCLEOTIDE SEQUENCE [LARGE SCALE GENOMIC DNA]</scope>
    <source>
        <strain evidence="8 9">IR64_4_BI</strain>
    </source>
</reference>
<evidence type="ECO:0000259" key="7">
    <source>
        <dbReference type="PROSITE" id="PS00624"/>
    </source>
</evidence>
<comment type="caution">
    <text evidence="8">The sequence shown here is derived from an EMBL/GenBank/DDBJ whole genome shotgun (WGS) entry which is preliminary data.</text>
</comment>
<evidence type="ECO:0000256" key="3">
    <source>
        <dbReference type="ARBA" id="ARBA00022630"/>
    </source>
</evidence>
<proteinExistence type="inferred from homology"/>
<protein>
    <submittedName>
        <fullName evidence="8">GMC family oxidoreductase N-terminal domain-containing protein</fullName>
    </submittedName>
</protein>
<dbReference type="Gene3D" id="3.30.410.40">
    <property type="match status" value="1"/>
</dbReference>
<evidence type="ECO:0000256" key="5">
    <source>
        <dbReference type="RuleBase" id="RU003968"/>
    </source>
</evidence>
<evidence type="ECO:0000259" key="6">
    <source>
        <dbReference type="PROSITE" id="PS00623"/>
    </source>
</evidence>
<comment type="similarity">
    <text evidence="2 5">Belongs to the GMC oxidoreductase family.</text>
</comment>
<organism evidence="8 9">
    <name type="scientific">Paraburkholderia bengalensis</name>
    <dbReference type="NCBI Taxonomy" id="2747562"/>
    <lineage>
        <taxon>Bacteria</taxon>
        <taxon>Pseudomonadati</taxon>
        <taxon>Pseudomonadota</taxon>
        <taxon>Betaproteobacteria</taxon>
        <taxon>Burkholderiales</taxon>
        <taxon>Burkholderiaceae</taxon>
        <taxon>Paraburkholderia</taxon>
    </lineage>
</organism>
<comment type="cofactor">
    <cofactor evidence="1">
        <name>FAD</name>
        <dbReference type="ChEBI" id="CHEBI:57692"/>
    </cofactor>
</comment>
<dbReference type="Pfam" id="PF00732">
    <property type="entry name" value="GMC_oxred_N"/>
    <property type="match status" value="1"/>
</dbReference>
<evidence type="ECO:0000256" key="1">
    <source>
        <dbReference type="ARBA" id="ARBA00001974"/>
    </source>
</evidence>
<dbReference type="Proteomes" id="UP001386437">
    <property type="component" value="Unassembled WGS sequence"/>
</dbReference>